<proteinExistence type="predicted"/>
<organism evidence="1 2">
    <name type="scientific">Tanacetum coccineum</name>
    <dbReference type="NCBI Taxonomy" id="301880"/>
    <lineage>
        <taxon>Eukaryota</taxon>
        <taxon>Viridiplantae</taxon>
        <taxon>Streptophyta</taxon>
        <taxon>Embryophyta</taxon>
        <taxon>Tracheophyta</taxon>
        <taxon>Spermatophyta</taxon>
        <taxon>Magnoliopsida</taxon>
        <taxon>eudicotyledons</taxon>
        <taxon>Gunneridae</taxon>
        <taxon>Pentapetalae</taxon>
        <taxon>asterids</taxon>
        <taxon>campanulids</taxon>
        <taxon>Asterales</taxon>
        <taxon>Asteraceae</taxon>
        <taxon>Asteroideae</taxon>
        <taxon>Anthemideae</taxon>
        <taxon>Anthemidinae</taxon>
        <taxon>Tanacetum</taxon>
    </lineage>
</organism>
<evidence type="ECO:0000313" key="1">
    <source>
        <dbReference type="EMBL" id="GJT53679.1"/>
    </source>
</evidence>
<accession>A0ABQ5ES51</accession>
<evidence type="ECO:0000313" key="2">
    <source>
        <dbReference type="Proteomes" id="UP001151760"/>
    </source>
</evidence>
<reference evidence="1" key="1">
    <citation type="journal article" date="2022" name="Int. J. Mol. Sci.">
        <title>Draft Genome of Tanacetum Coccineum: Genomic Comparison of Closely Related Tanacetum-Family Plants.</title>
        <authorList>
            <person name="Yamashiro T."/>
            <person name="Shiraishi A."/>
            <person name="Nakayama K."/>
            <person name="Satake H."/>
        </authorList>
    </citation>
    <scope>NUCLEOTIDE SEQUENCE</scope>
</reference>
<name>A0ABQ5ES51_9ASTR</name>
<gene>
    <name evidence="1" type="ORF">Tco_0988733</name>
</gene>
<comment type="caution">
    <text evidence="1">The sequence shown here is derived from an EMBL/GenBank/DDBJ whole genome shotgun (WGS) entry which is preliminary data.</text>
</comment>
<dbReference type="PANTHER" id="PTHR46238">
    <property type="entry name" value="REVERSE TRANSCRIPTASE DOMAIN-CONTAINING PROTEIN"/>
    <property type="match status" value="1"/>
</dbReference>
<dbReference type="PANTHER" id="PTHR46238:SF8">
    <property type="entry name" value="ENDONUCLEASE_EXONUCLEASE_PHOSPHATASE DOMAIN-CONTAINING PROTEIN"/>
    <property type="match status" value="1"/>
</dbReference>
<protein>
    <submittedName>
        <fullName evidence="1">Uncharacterized protein</fullName>
    </submittedName>
</protein>
<dbReference type="EMBL" id="BQNB010016607">
    <property type="protein sequence ID" value="GJT53679.1"/>
    <property type="molecule type" value="Genomic_DNA"/>
</dbReference>
<sequence>MREGRLKWFGHVRRRSQQAPIRRVEALTVDGTRKMSRPKLRWDDRLKLEMKELLLSEDMTSYRNAWRDKIRIYGRSQQAPVRRVKALIVDDMRRMIRPKLRWNYRLKLEMKEFLLSEDMTSYRNAWRDKIRIYGHFKRLLGVIGITCSLLLCLRLQERLKMELSRNTVEIEGHKSKMLSIRKQTKRLSAQKDRSKVSFPELYLKPCYMDERGTNI</sequence>
<keyword evidence="2" id="KW-1185">Reference proteome</keyword>
<dbReference type="Proteomes" id="UP001151760">
    <property type="component" value="Unassembled WGS sequence"/>
</dbReference>
<reference evidence="1" key="2">
    <citation type="submission" date="2022-01" db="EMBL/GenBank/DDBJ databases">
        <authorList>
            <person name="Yamashiro T."/>
            <person name="Shiraishi A."/>
            <person name="Satake H."/>
            <person name="Nakayama K."/>
        </authorList>
    </citation>
    <scope>NUCLEOTIDE SEQUENCE</scope>
</reference>